<evidence type="ECO:0008006" key="4">
    <source>
        <dbReference type="Google" id="ProtNLM"/>
    </source>
</evidence>
<proteinExistence type="predicted"/>
<dbReference type="RefSeq" id="WP_270143457.1">
    <property type="nucleotide sequence ID" value="NZ_CP115450.1"/>
</dbReference>
<protein>
    <recommendedName>
        <fullName evidence="4">Oxidoreductase</fullName>
    </recommendedName>
</protein>
<keyword evidence="1" id="KW-0472">Membrane</keyword>
<organism evidence="2 3">
    <name type="scientific">Kitasatospora cathayae</name>
    <dbReference type="NCBI Taxonomy" id="3004092"/>
    <lineage>
        <taxon>Bacteria</taxon>
        <taxon>Bacillati</taxon>
        <taxon>Actinomycetota</taxon>
        <taxon>Actinomycetes</taxon>
        <taxon>Kitasatosporales</taxon>
        <taxon>Streptomycetaceae</taxon>
        <taxon>Kitasatospora</taxon>
    </lineage>
</organism>
<dbReference type="EMBL" id="CP115450">
    <property type="protein sequence ID" value="WBP86650.1"/>
    <property type="molecule type" value="Genomic_DNA"/>
</dbReference>
<evidence type="ECO:0000313" key="2">
    <source>
        <dbReference type="EMBL" id="WBP86650.1"/>
    </source>
</evidence>
<gene>
    <name evidence="2" type="ORF">O1G21_12890</name>
</gene>
<keyword evidence="1" id="KW-1133">Transmembrane helix</keyword>
<feature type="transmembrane region" description="Helical" evidence="1">
    <location>
        <begin position="360"/>
        <end position="377"/>
    </location>
</feature>
<keyword evidence="3" id="KW-1185">Reference proteome</keyword>
<sequence length="450" mass="47747">MPDHPPHDWTATEQRLWHAYRRGERLDLRDGAPQGADDPARSADWPSERAVRAEALTHLLLQPPPAEAGRIARLDLQGARITGRLDLTGARIGAPVKLKDCAFAERVLLDYAEITWWNLDSAHLPGLDAEGLRVDLWLGLRDATVTDELWLHDARITGGLDLSRTTLRGDDGFALMGKQMTIDGGLRAQGLRAEGELRLSRARITGTLDLTGALLTATDGGAADLEDLHARRVLLGLHPDSTGTLTLAAAELGTLVADPARWPAGCTLDLTATAFTGLEPTAGCPARARLGWLAAHVTAPSPALHARVAAAYRQAGQEQAARDVLIRKERLRHQALGPAGRAWGLLLEAVVGYGYRPARALLWLLLLLAGGTSYFALTGPPRAVNPGGGPAWDPLLYATDLVVPFLGLGQRAAWDPGGAAKAVALALTVAGWVLATAVAGGAARVLNRSS</sequence>
<name>A0ABY7Q1S8_9ACTN</name>
<keyword evidence="1" id="KW-0812">Transmembrane</keyword>
<evidence type="ECO:0000313" key="3">
    <source>
        <dbReference type="Proteomes" id="UP001212821"/>
    </source>
</evidence>
<dbReference type="Proteomes" id="UP001212821">
    <property type="component" value="Chromosome"/>
</dbReference>
<reference evidence="3" key="1">
    <citation type="submission" date="2022-12" db="EMBL/GenBank/DDBJ databases">
        <authorList>
            <person name="Mo P."/>
        </authorList>
    </citation>
    <scope>NUCLEOTIDE SEQUENCE [LARGE SCALE GENOMIC DNA]</scope>
    <source>
        <strain evidence="3">HUAS 3-15</strain>
    </source>
</reference>
<feature type="transmembrane region" description="Helical" evidence="1">
    <location>
        <begin position="422"/>
        <end position="446"/>
    </location>
</feature>
<evidence type="ECO:0000256" key="1">
    <source>
        <dbReference type="SAM" id="Phobius"/>
    </source>
</evidence>
<accession>A0ABY7Q1S8</accession>